<evidence type="ECO:0000256" key="5">
    <source>
        <dbReference type="ARBA" id="ARBA00022989"/>
    </source>
</evidence>
<gene>
    <name evidence="9" type="ORF">AVDCRST_MAG59-5190</name>
</gene>
<dbReference type="AlphaFoldDB" id="A0A6J4VRX8"/>
<feature type="transmembrane region" description="Helical" evidence="7">
    <location>
        <begin position="47"/>
        <end position="67"/>
    </location>
</feature>
<evidence type="ECO:0000256" key="3">
    <source>
        <dbReference type="ARBA" id="ARBA00022692"/>
    </source>
</evidence>
<keyword evidence="4" id="KW-0378">Hydrolase</keyword>
<dbReference type="EMBL" id="CADCWF010000365">
    <property type="protein sequence ID" value="CAA9583723.1"/>
    <property type="molecule type" value="Genomic_DNA"/>
</dbReference>
<keyword evidence="3 7" id="KW-0812">Transmembrane</keyword>
<protein>
    <recommendedName>
        <fullName evidence="8">Phosphatidic acid phosphatase type 2/haloperoxidase domain-containing protein</fullName>
    </recommendedName>
</protein>
<feature type="transmembrane region" description="Helical" evidence="7">
    <location>
        <begin position="114"/>
        <end position="133"/>
    </location>
</feature>
<evidence type="ECO:0000313" key="9">
    <source>
        <dbReference type="EMBL" id="CAA9583723.1"/>
    </source>
</evidence>
<dbReference type="CDD" id="cd03392">
    <property type="entry name" value="PAP2_like_2"/>
    <property type="match status" value="1"/>
</dbReference>
<dbReference type="GO" id="GO:0005886">
    <property type="term" value="C:plasma membrane"/>
    <property type="evidence" value="ECO:0007669"/>
    <property type="project" value="UniProtKB-SubCell"/>
</dbReference>
<dbReference type="GO" id="GO:0016787">
    <property type="term" value="F:hydrolase activity"/>
    <property type="evidence" value="ECO:0007669"/>
    <property type="project" value="UniProtKB-KW"/>
</dbReference>
<evidence type="ECO:0000256" key="2">
    <source>
        <dbReference type="ARBA" id="ARBA00022475"/>
    </source>
</evidence>
<dbReference type="PANTHER" id="PTHR14969">
    <property type="entry name" value="SPHINGOSINE-1-PHOSPHATE PHOSPHOHYDROLASE"/>
    <property type="match status" value="1"/>
</dbReference>
<keyword evidence="5 7" id="KW-1133">Transmembrane helix</keyword>
<dbReference type="Pfam" id="PF01569">
    <property type="entry name" value="PAP2"/>
    <property type="match status" value="1"/>
</dbReference>
<feature type="transmembrane region" description="Helical" evidence="7">
    <location>
        <begin position="145"/>
        <end position="163"/>
    </location>
</feature>
<dbReference type="InterPro" id="IPR036938">
    <property type="entry name" value="PAP2/HPO_sf"/>
</dbReference>
<keyword evidence="2" id="KW-1003">Cell membrane</keyword>
<dbReference type="PANTHER" id="PTHR14969:SF62">
    <property type="entry name" value="DECAPRENYLPHOSPHORYL-5-PHOSPHORIBOSE PHOSPHATASE RV3807C-RELATED"/>
    <property type="match status" value="1"/>
</dbReference>
<dbReference type="SUPFAM" id="SSF48317">
    <property type="entry name" value="Acid phosphatase/Vanadium-dependent haloperoxidase"/>
    <property type="match status" value="1"/>
</dbReference>
<evidence type="ECO:0000256" key="1">
    <source>
        <dbReference type="ARBA" id="ARBA00004651"/>
    </source>
</evidence>
<organism evidence="9">
    <name type="scientific">uncultured Thermomicrobiales bacterium</name>
    <dbReference type="NCBI Taxonomy" id="1645740"/>
    <lineage>
        <taxon>Bacteria</taxon>
        <taxon>Pseudomonadati</taxon>
        <taxon>Thermomicrobiota</taxon>
        <taxon>Thermomicrobia</taxon>
        <taxon>Thermomicrobiales</taxon>
        <taxon>environmental samples</taxon>
    </lineage>
</organism>
<feature type="domain" description="Phosphatidic acid phosphatase type 2/haloperoxidase" evidence="8">
    <location>
        <begin position="76"/>
        <end position="188"/>
    </location>
</feature>
<feature type="transmembrane region" description="Helical" evidence="7">
    <location>
        <begin position="74"/>
        <end position="94"/>
    </location>
</feature>
<keyword evidence="6 7" id="KW-0472">Membrane</keyword>
<sequence length="206" mass="21382">MVCLVLAIALSIAATRLDPFPFDVPIILIVQAPDSAVLDGLARGLSWIGRFVPMAVIGAAVVVLLWSRGAPQEAAVIGAAALLSPLNWLLKAAVNRERPSEDVAGVLEHASGLGFPSGHAFGAMLLFAVIAAVAAPRIRQPGRRAAVVASCLGLALLIGWSRVRLGAHWPSDVLGGWLWGAGMGLLLVEASSRRSPIRSRAGPVVS</sequence>
<evidence type="ECO:0000256" key="7">
    <source>
        <dbReference type="SAM" id="Phobius"/>
    </source>
</evidence>
<accession>A0A6J4VRX8</accession>
<evidence type="ECO:0000259" key="8">
    <source>
        <dbReference type="SMART" id="SM00014"/>
    </source>
</evidence>
<proteinExistence type="predicted"/>
<comment type="subcellular location">
    <subcellularLocation>
        <location evidence="1">Cell membrane</location>
        <topology evidence="1">Multi-pass membrane protein</topology>
    </subcellularLocation>
</comment>
<reference evidence="9" key="1">
    <citation type="submission" date="2020-02" db="EMBL/GenBank/DDBJ databases">
        <authorList>
            <person name="Meier V. D."/>
        </authorList>
    </citation>
    <scope>NUCLEOTIDE SEQUENCE</scope>
    <source>
        <strain evidence="9">AVDCRST_MAG59</strain>
    </source>
</reference>
<evidence type="ECO:0000256" key="4">
    <source>
        <dbReference type="ARBA" id="ARBA00022801"/>
    </source>
</evidence>
<feature type="transmembrane region" description="Helical" evidence="7">
    <location>
        <begin position="169"/>
        <end position="188"/>
    </location>
</feature>
<dbReference type="SMART" id="SM00014">
    <property type="entry name" value="acidPPc"/>
    <property type="match status" value="1"/>
</dbReference>
<dbReference type="Gene3D" id="1.20.144.10">
    <property type="entry name" value="Phosphatidic acid phosphatase type 2/haloperoxidase"/>
    <property type="match status" value="1"/>
</dbReference>
<dbReference type="InterPro" id="IPR000326">
    <property type="entry name" value="PAP2/HPO"/>
</dbReference>
<name>A0A6J4VRX8_9BACT</name>
<evidence type="ECO:0000256" key="6">
    <source>
        <dbReference type="ARBA" id="ARBA00023136"/>
    </source>
</evidence>